<feature type="compositionally biased region" description="Polar residues" evidence="2">
    <location>
        <begin position="691"/>
        <end position="700"/>
    </location>
</feature>
<dbReference type="AlphaFoldDB" id="A0A6V7S1G9"/>
<dbReference type="PROSITE" id="PS50082">
    <property type="entry name" value="WD_REPEATS_2"/>
    <property type="match status" value="1"/>
</dbReference>
<reference evidence="3 4" key="1">
    <citation type="submission" date="2020-08" db="EMBL/GenBank/DDBJ databases">
        <authorList>
            <person name="Ramaprasad A."/>
        </authorList>
    </citation>
    <scope>NUCLEOTIDE SEQUENCE [LARGE SCALE GENOMIC DNA]</scope>
</reference>
<dbReference type="GO" id="GO:0030687">
    <property type="term" value="C:preribosome, large subunit precursor"/>
    <property type="evidence" value="ECO:0007669"/>
    <property type="project" value="TreeGrafter"/>
</dbReference>
<feature type="region of interest" description="Disordered" evidence="2">
    <location>
        <begin position="467"/>
        <end position="502"/>
    </location>
</feature>
<dbReference type="GO" id="GO:0005730">
    <property type="term" value="C:nucleolus"/>
    <property type="evidence" value="ECO:0007669"/>
    <property type="project" value="InterPro"/>
</dbReference>
<dbReference type="EMBL" id="LR865368">
    <property type="protein sequence ID" value="CAD2088347.1"/>
    <property type="molecule type" value="Genomic_DNA"/>
</dbReference>
<evidence type="ECO:0000256" key="1">
    <source>
        <dbReference type="PROSITE-ProRule" id="PRU00221"/>
    </source>
</evidence>
<name>A0A6V7S1G9_PLAVN</name>
<evidence type="ECO:0000256" key="2">
    <source>
        <dbReference type="SAM" id="MobiDB-lite"/>
    </source>
</evidence>
<feature type="region of interest" description="Disordered" evidence="2">
    <location>
        <begin position="416"/>
        <end position="445"/>
    </location>
</feature>
<dbReference type="Proteomes" id="UP000515308">
    <property type="component" value="Chromosome PVLDE_06"/>
</dbReference>
<evidence type="ECO:0000313" key="4">
    <source>
        <dbReference type="Proteomes" id="UP000515308"/>
    </source>
</evidence>
<keyword evidence="1" id="KW-0853">WD repeat</keyword>
<sequence>MYIYIYFYDCQTSNNKMQVLTSDKIGLVKYVQCKRKSSIYEQEMDPHLNKMINGMTWSGGYGGYEETEITLWRKTGLVESFEINNNEDDFHISNVPSLSFLTCSNCVYGKMLNHHHNIIYEDVLNKNKKIYKNCSNFLPIYTSDTTKNGIYKSYLQNSKILVTVNNTGHVSLLNWDKTNDNCKYLLENEDEIKYNNDMEKKCLVYFKNYKQDVLNNIEFKHIDDKNQNKITIKNNEYQNVHIENICKTYHYNNMISKDNILQSYILSSPIDAVTTNEILTNRLAIGGYKNNLKIFDLFTGTYLWKAKPLGPTLLNINCESLIKSISFLNKINVNIVACSTYDHKIILYDIRCQNKPVYVYDHYKTKNVNQNKYNYFDHNYSESDLIFTSICSDSHITIDHTNQPIVESIDASGLTNELENSNSNTNGIVPSPISEKTQDNKNNTNCKNQVYKKFTIKDIKLANSKAYDNMNHEKKNKEEEDTQINSSDTKNETENSSNNNEESCNTYFLKPFDETDNQFIMVSDNYGNIYEFEIITGLKLLNYIYIKKMAYEKQNYNDERNKINNDEYLIQNKDKLYEFYKEYQKNNKTHMRNDLPLMWAKNNFQQFLINFIKKYRIHNGAISSLSLHKDGKYLCSASYERFINILNLQSKKVIKRIHVGNIPTSCLFLSKILTENDNETEDNKSDAKNGFGSSSNVTEWSDNDEDDNSERKTKKRKIKDDDEEDDDKEDDEEDDDEDEDEDDDEDEDEDDEDDDDEEDDDEEDDEEDDDEEDDEEDEEDEDEEEEDE</sequence>
<organism evidence="3 4">
    <name type="scientific">Plasmodium vinckei lentum</name>
    <dbReference type="NCBI Taxonomy" id="138297"/>
    <lineage>
        <taxon>Eukaryota</taxon>
        <taxon>Sar</taxon>
        <taxon>Alveolata</taxon>
        <taxon>Apicomplexa</taxon>
        <taxon>Aconoidasida</taxon>
        <taxon>Haemosporida</taxon>
        <taxon>Plasmodiidae</taxon>
        <taxon>Plasmodium</taxon>
        <taxon>Plasmodium (Vinckeia)</taxon>
    </lineage>
</organism>
<accession>A0A6V7S1G9</accession>
<feature type="region of interest" description="Disordered" evidence="2">
    <location>
        <begin position="678"/>
        <end position="788"/>
    </location>
</feature>
<dbReference type="InterPro" id="IPR011047">
    <property type="entry name" value="Quinoprotein_ADH-like_sf"/>
</dbReference>
<dbReference type="SMART" id="SM00320">
    <property type="entry name" value="WD40"/>
    <property type="match status" value="2"/>
</dbReference>
<dbReference type="SUPFAM" id="SSF50998">
    <property type="entry name" value="Quinoprotein alcohol dehydrogenase-like"/>
    <property type="match status" value="1"/>
</dbReference>
<evidence type="ECO:0000313" key="3">
    <source>
        <dbReference type="EMBL" id="CAD2088347.1"/>
    </source>
</evidence>
<dbReference type="VEuPathDB" id="PlasmoDB:PVLDE_0602430"/>
<dbReference type="InterPro" id="IPR037379">
    <property type="entry name" value="WDR74/Nsa1"/>
</dbReference>
<dbReference type="PANTHER" id="PTHR16038">
    <property type="entry name" value="NOP SEVEN ASSOCIATED PROTEIN 1"/>
    <property type="match status" value="1"/>
</dbReference>
<dbReference type="InterPro" id="IPR015943">
    <property type="entry name" value="WD40/YVTN_repeat-like_dom_sf"/>
</dbReference>
<proteinExistence type="predicted"/>
<dbReference type="PANTHER" id="PTHR16038:SF4">
    <property type="entry name" value="WD REPEAT-CONTAINING PROTEIN 74"/>
    <property type="match status" value="1"/>
</dbReference>
<feature type="compositionally biased region" description="Low complexity" evidence="2">
    <location>
        <begin position="416"/>
        <end position="427"/>
    </location>
</feature>
<feature type="compositionally biased region" description="Acidic residues" evidence="2">
    <location>
        <begin position="721"/>
        <end position="788"/>
    </location>
</feature>
<dbReference type="Gene3D" id="2.130.10.10">
    <property type="entry name" value="YVTN repeat-like/Quinoprotein amine dehydrogenase"/>
    <property type="match status" value="2"/>
</dbReference>
<feature type="repeat" description="WD" evidence="1">
    <location>
        <begin position="615"/>
        <end position="656"/>
    </location>
</feature>
<protein>
    <submittedName>
        <fullName evidence="3">Uncharacterized protein</fullName>
    </submittedName>
</protein>
<gene>
    <name evidence="3" type="ORF">PVLDE_0602430</name>
</gene>
<dbReference type="InterPro" id="IPR001680">
    <property type="entry name" value="WD40_rpt"/>
</dbReference>
<dbReference type="GO" id="GO:0042273">
    <property type="term" value="P:ribosomal large subunit biogenesis"/>
    <property type="evidence" value="ECO:0007669"/>
    <property type="project" value="InterPro"/>
</dbReference>